<protein>
    <recommendedName>
        <fullName evidence="3">WXG100 family type VII secretion target</fullName>
    </recommendedName>
</protein>
<name>A0A0E0WC07_HELPX</name>
<evidence type="ECO:0008006" key="3">
    <source>
        <dbReference type="Google" id="ProtNLM"/>
    </source>
</evidence>
<dbReference type="PATRIC" id="fig|1163741.3.peg.1017"/>
<dbReference type="AlphaFoldDB" id="A0A0E0WC07"/>
<dbReference type="SUPFAM" id="SSF158414">
    <property type="entry name" value="HP0062-like"/>
    <property type="match status" value="1"/>
</dbReference>
<dbReference type="EMBL" id="CP003473">
    <property type="protein sequence ID" value="AFH99684.1"/>
    <property type="molecule type" value="Genomic_DNA"/>
</dbReference>
<proteinExistence type="predicted"/>
<dbReference type="HOGENOM" id="CLU_186774_0_0_7"/>
<dbReference type="Gene3D" id="1.10.287.850">
    <property type="entry name" value="HP0062-like domain"/>
    <property type="match status" value="1"/>
</dbReference>
<dbReference type="Proteomes" id="UP000005007">
    <property type="component" value="Chromosome"/>
</dbReference>
<accession>A0A0E0WC07</accession>
<dbReference type="KEGG" id="hhq:HPSH169_05050"/>
<evidence type="ECO:0000313" key="1">
    <source>
        <dbReference type="EMBL" id="AFH99684.1"/>
    </source>
</evidence>
<dbReference type="InterPro" id="IPR029013">
    <property type="entry name" value="HP0062-like_sf"/>
</dbReference>
<dbReference type="RefSeq" id="WP_000558069.1">
    <property type="nucleotide sequence ID" value="NC_017740.1"/>
</dbReference>
<evidence type="ECO:0000313" key="2">
    <source>
        <dbReference type="Proteomes" id="UP000005007"/>
    </source>
</evidence>
<organism evidence="1 2">
    <name type="scientific">Helicobacter pylori Shi169</name>
    <dbReference type="NCBI Taxonomy" id="1163741"/>
    <lineage>
        <taxon>Bacteria</taxon>
        <taxon>Pseudomonadati</taxon>
        <taxon>Campylobacterota</taxon>
        <taxon>Epsilonproteobacteria</taxon>
        <taxon>Campylobacterales</taxon>
        <taxon>Helicobacteraceae</taxon>
        <taxon>Helicobacter</taxon>
    </lineage>
</organism>
<gene>
    <name evidence="1" type="ORF">HPSH169_05050</name>
</gene>
<sequence>MHVHVNADELEKFAREIKSFLDTQQNATSRLRGAFNHVKSSWQDNKCKEFENNFSDLVNRLLRFNELAQGDINHLKKLIAVQREYERTRHGR</sequence>
<reference evidence="1 2" key="1">
    <citation type="submission" date="2012-04" db="EMBL/GenBank/DDBJ databases">
        <authorList>
            <person name="Kersulyte D."/>
            <person name="Cabrera L."/>
            <person name="Pacheco R."/>
            <person name="Herrera P."/>
            <person name="Rodriguez C."/>
            <person name="Gilman R.H."/>
            <person name="Berg D.E."/>
        </authorList>
    </citation>
    <scope>NUCLEOTIDE SEQUENCE [LARGE SCALE GENOMIC DNA]</scope>
    <source>
        <strain evidence="1 2">Shi169</strain>
    </source>
</reference>